<evidence type="ECO:0000313" key="6">
    <source>
        <dbReference type="EMBL" id="RXZ47752.1"/>
    </source>
</evidence>
<evidence type="ECO:0000259" key="5">
    <source>
        <dbReference type="PROSITE" id="PS51006"/>
    </source>
</evidence>
<sequence length="250" mass="26274">MALHIEFEADVFSKHGLTLLVDGTAQSHVDLLDPTHLFFEYTRRLGHVIDAAGTSSEPLRVLHLGGGALTLARYVAATRPGARQLVVELDRELLDLVLERLPLPEGAHIELVVGDAASAIEAVDGPFDLVIVDLYTLLQAPAFVETVDFMSGCLALLAPGGVLAVNVADAAGLDRLRRQARAIARADPGAALLVAGDPSVLSGAEEGNAVLVASPGGLPRGLRERLLAQGPHPAEVLDGDRLDFVLWGAC</sequence>
<dbReference type="Pfam" id="PF01564">
    <property type="entry name" value="Spermine_synth"/>
    <property type="match status" value="1"/>
</dbReference>
<proteinExistence type="inferred from homology"/>
<reference evidence="6 7" key="1">
    <citation type="submission" date="2019-01" db="EMBL/GenBank/DDBJ databases">
        <authorList>
            <person name="Li J."/>
        </authorList>
    </citation>
    <scope>NUCLEOTIDE SEQUENCE [LARGE SCALE GENOMIC DNA]</scope>
    <source>
        <strain evidence="6 7">CCUG 35506</strain>
    </source>
</reference>
<dbReference type="NCBIfam" id="NF037959">
    <property type="entry name" value="MFS_SpdSyn"/>
    <property type="match status" value="1"/>
</dbReference>
<dbReference type="PROSITE" id="PS51006">
    <property type="entry name" value="PABS_2"/>
    <property type="match status" value="1"/>
</dbReference>
<feature type="domain" description="PABS" evidence="5">
    <location>
        <begin position="1"/>
        <end position="215"/>
    </location>
</feature>
<name>A0A4Q2JJ12_9MICO</name>
<comment type="similarity">
    <text evidence="1">Belongs to the spermidine/spermine synthase family.</text>
</comment>
<evidence type="ECO:0000256" key="4">
    <source>
        <dbReference type="PROSITE-ProRule" id="PRU00354"/>
    </source>
</evidence>
<dbReference type="InterPro" id="IPR029063">
    <property type="entry name" value="SAM-dependent_MTases_sf"/>
</dbReference>
<keyword evidence="7" id="KW-1185">Reference proteome</keyword>
<evidence type="ECO:0000256" key="3">
    <source>
        <dbReference type="ARBA" id="ARBA00023115"/>
    </source>
</evidence>
<dbReference type="SUPFAM" id="SSF53335">
    <property type="entry name" value="S-adenosyl-L-methionine-dependent methyltransferases"/>
    <property type="match status" value="1"/>
</dbReference>
<accession>A0A4Q2JJ12</accession>
<keyword evidence="3 4" id="KW-0620">Polyamine biosynthesis</keyword>
<dbReference type="EMBL" id="SDPO01000003">
    <property type="protein sequence ID" value="RXZ47752.1"/>
    <property type="molecule type" value="Genomic_DNA"/>
</dbReference>
<evidence type="ECO:0000256" key="2">
    <source>
        <dbReference type="ARBA" id="ARBA00022679"/>
    </source>
</evidence>
<organism evidence="6 7">
    <name type="scientific">Agromyces fucosus</name>
    <dbReference type="NCBI Taxonomy" id="41985"/>
    <lineage>
        <taxon>Bacteria</taxon>
        <taxon>Bacillati</taxon>
        <taxon>Actinomycetota</taxon>
        <taxon>Actinomycetes</taxon>
        <taxon>Micrococcales</taxon>
        <taxon>Microbacteriaceae</taxon>
        <taxon>Agromyces</taxon>
    </lineage>
</organism>
<dbReference type="PANTHER" id="PTHR43317">
    <property type="entry name" value="THERMOSPERMINE SYNTHASE ACAULIS5"/>
    <property type="match status" value="1"/>
</dbReference>
<dbReference type="CDD" id="cd02440">
    <property type="entry name" value="AdoMet_MTases"/>
    <property type="match status" value="1"/>
</dbReference>
<evidence type="ECO:0000313" key="7">
    <source>
        <dbReference type="Proteomes" id="UP000292935"/>
    </source>
</evidence>
<keyword evidence="6" id="KW-0489">Methyltransferase</keyword>
<dbReference type="GO" id="GO:0032259">
    <property type="term" value="P:methylation"/>
    <property type="evidence" value="ECO:0007669"/>
    <property type="project" value="UniProtKB-KW"/>
</dbReference>
<dbReference type="RefSeq" id="WP_129232090.1">
    <property type="nucleotide sequence ID" value="NZ_SDPO01000003.1"/>
</dbReference>
<comment type="caution">
    <text evidence="6">The sequence shown here is derived from an EMBL/GenBank/DDBJ whole genome shotgun (WGS) entry which is preliminary data.</text>
</comment>
<protein>
    <submittedName>
        <fullName evidence="6">SAM-dependent methyltransferase</fullName>
    </submittedName>
</protein>
<dbReference type="Gene3D" id="3.40.50.150">
    <property type="entry name" value="Vaccinia Virus protein VP39"/>
    <property type="match status" value="1"/>
</dbReference>
<feature type="active site" description="Proton acceptor" evidence="4">
    <location>
        <position position="133"/>
    </location>
</feature>
<dbReference type="InterPro" id="IPR030374">
    <property type="entry name" value="PABS"/>
</dbReference>
<dbReference type="Proteomes" id="UP000292935">
    <property type="component" value="Unassembled WGS sequence"/>
</dbReference>
<gene>
    <name evidence="6" type="ORF">ESP57_14575</name>
</gene>
<keyword evidence="2 4" id="KW-0808">Transferase</keyword>
<evidence type="ECO:0000256" key="1">
    <source>
        <dbReference type="ARBA" id="ARBA00007867"/>
    </source>
</evidence>
<dbReference type="GO" id="GO:0006596">
    <property type="term" value="P:polyamine biosynthetic process"/>
    <property type="evidence" value="ECO:0007669"/>
    <property type="project" value="UniProtKB-UniRule"/>
</dbReference>
<dbReference type="GO" id="GO:0008168">
    <property type="term" value="F:methyltransferase activity"/>
    <property type="evidence" value="ECO:0007669"/>
    <property type="project" value="UniProtKB-KW"/>
</dbReference>
<dbReference type="OrthoDB" id="8221452at2"/>
<dbReference type="AlphaFoldDB" id="A0A4Q2JJ12"/>
<dbReference type="PANTHER" id="PTHR43317:SF1">
    <property type="entry name" value="THERMOSPERMINE SYNTHASE ACAULIS5"/>
    <property type="match status" value="1"/>
</dbReference>